<dbReference type="InterPro" id="IPR000859">
    <property type="entry name" value="CUB_dom"/>
</dbReference>
<comment type="caution">
    <text evidence="5">Lacks conserved residue(s) required for the propagation of feature annotation.</text>
</comment>
<organism evidence="7 8">
    <name type="scientific">Limosa lapponica baueri</name>
    <dbReference type="NCBI Taxonomy" id="1758121"/>
    <lineage>
        <taxon>Eukaryota</taxon>
        <taxon>Metazoa</taxon>
        <taxon>Chordata</taxon>
        <taxon>Craniata</taxon>
        <taxon>Vertebrata</taxon>
        <taxon>Euteleostomi</taxon>
        <taxon>Archelosauria</taxon>
        <taxon>Archosauria</taxon>
        <taxon>Dinosauria</taxon>
        <taxon>Saurischia</taxon>
        <taxon>Theropoda</taxon>
        <taxon>Coelurosauria</taxon>
        <taxon>Aves</taxon>
        <taxon>Neognathae</taxon>
        <taxon>Neoaves</taxon>
        <taxon>Charadriiformes</taxon>
        <taxon>Scolopacidae</taxon>
        <taxon>Limosa</taxon>
    </lineage>
</organism>
<dbReference type="FunFam" id="2.60.120.290:FF:000005">
    <property type="entry name" value="Procollagen C-endopeptidase enhancer 1"/>
    <property type="match status" value="1"/>
</dbReference>
<dbReference type="PANTHER" id="PTHR24251:SF37">
    <property type="entry name" value="CUB DOMAIN-CONTAINING PROTEIN"/>
    <property type="match status" value="1"/>
</dbReference>
<dbReference type="SMART" id="SM00042">
    <property type="entry name" value="CUB"/>
    <property type="match status" value="1"/>
</dbReference>
<protein>
    <recommendedName>
        <fullName evidence="6">CUB domain-containing protein</fullName>
    </recommendedName>
</protein>
<reference evidence="8" key="1">
    <citation type="submission" date="2017-11" db="EMBL/GenBank/DDBJ databases">
        <authorList>
            <person name="Lima N.C."/>
            <person name="Parody-Merino A.M."/>
            <person name="Battley P.F."/>
            <person name="Fidler A.E."/>
            <person name="Prosdocimi F."/>
        </authorList>
    </citation>
    <scope>NUCLEOTIDE SEQUENCE [LARGE SCALE GENOMIC DNA]</scope>
</reference>
<feature type="domain" description="CUB" evidence="6">
    <location>
        <begin position="16"/>
        <end position="67"/>
    </location>
</feature>
<gene>
    <name evidence="7" type="ORF">llap_19828</name>
</gene>
<keyword evidence="3" id="KW-1015">Disulfide bond</keyword>
<evidence type="ECO:0000256" key="5">
    <source>
        <dbReference type="PROSITE-ProRule" id="PRU00059"/>
    </source>
</evidence>
<keyword evidence="8" id="KW-1185">Reference proteome</keyword>
<feature type="domain" description="CUB" evidence="6">
    <location>
        <begin position="71"/>
        <end position="183"/>
    </location>
</feature>
<dbReference type="CDD" id="cd00041">
    <property type="entry name" value="CUB"/>
    <property type="match status" value="2"/>
</dbReference>
<accession>A0A2I0T7V6</accession>
<comment type="subcellular location">
    <subcellularLocation>
        <location evidence="1">Cytoplasmic vesicle</location>
        <location evidence="1">Secretory vesicle</location>
    </subcellularLocation>
</comment>
<evidence type="ECO:0000256" key="2">
    <source>
        <dbReference type="ARBA" id="ARBA00022737"/>
    </source>
</evidence>
<evidence type="ECO:0000256" key="1">
    <source>
        <dbReference type="ARBA" id="ARBA00004398"/>
    </source>
</evidence>
<evidence type="ECO:0000313" key="8">
    <source>
        <dbReference type="Proteomes" id="UP000233556"/>
    </source>
</evidence>
<dbReference type="EMBL" id="KZ515985">
    <property type="protein sequence ID" value="PKU29868.1"/>
    <property type="molecule type" value="Genomic_DNA"/>
</dbReference>
<evidence type="ECO:0000256" key="4">
    <source>
        <dbReference type="ARBA" id="ARBA00023329"/>
    </source>
</evidence>
<dbReference type="OrthoDB" id="9357381at2759"/>
<dbReference type="InterPro" id="IPR035914">
    <property type="entry name" value="Sperma_CUB_dom_sf"/>
</dbReference>
<evidence type="ECO:0000259" key="6">
    <source>
        <dbReference type="PROSITE" id="PS01180"/>
    </source>
</evidence>
<dbReference type="Gene3D" id="2.60.120.290">
    <property type="entry name" value="Spermadhesin, CUB domain"/>
    <property type="match status" value="2"/>
</dbReference>
<evidence type="ECO:0000313" key="7">
    <source>
        <dbReference type="EMBL" id="PKU29868.1"/>
    </source>
</evidence>
<dbReference type="PANTHER" id="PTHR24251">
    <property type="entry name" value="OVOCHYMASE-RELATED"/>
    <property type="match status" value="1"/>
</dbReference>
<dbReference type="Pfam" id="PF00431">
    <property type="entry name" value="CUB"/>
    <property type="match status" value="2"/>
</dbReference>
<dbReference type="Proteomes" id="UP000233556">
    <property type="component" value="Unassembled WGS sequence"/>
</dbReference>
<dbReference type="SUPFAM" id="SSF49854">
    <property type="entry name" value="Spermadhesin, CUB domain"/>
    <property type="match status" value="2"/>
</dbReference>
<proteinExistence type="predicted"/>
<keyword evidence="4" id="KW-0968">Cytoplasmic vesicle</keyword>
<evidence type="ECO:0000256" key="3">
    <source>
        <dbReference type="ARBA" id="ARBA00023157"/>
    </source>
</evidence>
<sequence>MTRKESGKVFLLYCSRDGGYETSPPLGKYCGTDLPPVIVSHGNKLWIKFVSDIFGTRKGFSAEWDGTSAGCGGTLTTASGIFMSPNYPMPYYHNSECYWLLRGSRGTPFEIQFEQFHLEYHTKCNFDYLAAYDGNSSNAKQLGKFCGDQIPEPIRSSGDSMYVKLRTDGSLRGGGFLAKYKQGFAQEELKFREVLEKTTYSQGGG</sequence>
<keyword evidence="2" id="KW-0677">Repeat</keyword>
<dbReference type="AlphaFoldDB" id="A0A2I0T7V6"/>
<dbReference type="PROSITE" id="PS01180">
    <property type="entry name" value="CUB"/>
    <property type="match status" value="2"/>
</dbReference>
<dbReference type="GO" id="GO:0030133">
    <property type="term" value="C:transport vesicle"/>
    <property type="evidence" value="ECO:0007669"/>
    <property type="project" value="UniProtKB-SubCell"/>
</dbReference>
<reference evidence="8" key="2">
    <citation type="submission" date="2017-12" db="EMBL/GenBank/DDBJ databases">
        <title>Genome sequence of the Bar-tailed Godwit (Limosa lapponica baueri).</title>
        <authorList>
            <person name="Lima N.C.B."/>
            <person name="Parody-Merino A.M."/>
            <person name="Battley P.F."/>
            <person name="Fidler A.E."/>
            <person name="Prosdocimi F."/>
        </authorList>
    </citation>
    <scope>NUCLEOTIDE SEQUENCE [LARGE SCALE GENOMIC DNA]</scope>
</reference>
<name>A0A2I0T7V6_LIMLA</name>